<reference evidence="3" key="1">
    <citation type="submission" date="2021-01" db="EMBL/GenBank/DDBJ databases">
        <title>Whole genome shotgun sequence of Spirilliplanes yamanashiensis NBRC 15828.</title>
        <authorList>
            <person name="Komaki H."/>
            <person name="Tamura T."/>
        </authorList>
    </citation>
    <scope>NUCLEOTIDE SEQUENCE</scope>
    <source>
        <strain evidence="3">NBRC 15828</strain>
    </source>
</reference>
<proteinExistence type="inferred from homology"/>
<sequence>MQPLRPRPAGQPTVTVVIPARNEARNLAEVLPRLPQVHEVVVVDGNSVDGTVETVRRVMPAARIVTQTRRGKGNALACGFAEATGDIIVMFDADGSADPEEIARFVAVLTEGADVAKGSRVMPGGGSEDITVLRGLGNRALTWFTNRLFRTRYSDLCYGYNAFWRDVLPSLALPSPHPAGDVMRWGDGFEIETVLNCRVAVAGLTVREVPSVELSRIHGVSNLSAVRDGLRVLRTILTERTSARQNRAIARAVQAAPHVIPDLVPVPRPHHEPVPAGAALDEATV</sequence>
<name>A0A8J4DI47_9ACTN</name>
<dbReference type="InterPro" id="IPR029044">
    <property type="entry name" value="Nucleotide-diphossugar_trans"/>
</dbReference>
<dbReference type="EMBL" id="BOOY01000010">
    <property type="protein sequence ID" value="GIJ02411.1"/>
    <property type="molecule type" value="Genomic_DNA"/>
</dbReference>
<dbReference type="PANTHER" id="PTHR48090:SF7">
    <property type="entry name" value="RFBJ PROTEIN"/>
    <property type="match status" value="1"/>
</dbReference>
<dbReference type="RefSeq" id="WP_239107242.1">
    <property type="nucleotide sequence ID" value="NZ_BOOY01000010.1"/>
</dbReference>
<protein>
    <recommendedName>
        <fullName evidence="2">Glycosyltransferase 2-like domain-containing protein</fullName>
    </recommendedName>
</protein>
<feature type="domain" description="Glycosyltransferase 2-like" evidence="2">
    <location>
        <begin position="15"/>
        <end position="151"/>
    </location>
</feature>
<evidence type="ECO:0000259" key="2">
    <source>
        <dbReference type="Pfam" id="PF00535"/>
    </source>
</evidence>
<dbReference type="Gene3D" id="3.90.550.10">
    <property type="entry name" value="Spore Coat Polysaccharide Biosynthesis Protein SpsA, Chain A"/>
    <property type="match status" value="1"/>
</dbReference>
<evidence type="ECO:0000313" key="4">
    <source>
        <dbReference type="Proteomes" id="UP000652013"/>
    </source>
</evidence>
<comment type="similarity">
    <text evidence="1">Belongs to the glycosyltransferase 2 family.</text>
</comment>
<organism evidence="3 4">
    <name type="scientific">Spirilliplanes yamanashiensis</name>
    <dbReference type="NCBI Taxonomy" id="42233"/>
    <lineage>
        <taxon>Bacteria</taxon>
        <taxon>Bacillati</taxon>
        <taxon>Actinomycetota</taxon>
        <taxon>Actinomycetes</taxon>
        <taxon>Micromonosporales</taxon>
        <taxon>Micromonosporaceae</taxon>
        <taxon>Spirilliplanes</taxon>
    </lineage>
</organism>
<comment type="caution">
    <text evidence="3">The sequence shown here is derived from an EMBL/GenBank/DDBJ whole genome shotgun (WGS) entry which is preliminary data.</text>
</comment>
<dbReference type="PANTHER" id="PTHR48090">
    <property type="entry name" value="UNDECAPRENYL-PHOSPHATE 4-DEOXY-4-FORMAMIDO-L-ARABINOSE TRANSFERASE-RELATED"/>
    <property type="match status" value="1"/>
</dbReference>
<gene>
    <name evidence="3" type="ORF">Sya03_17630</name>
</gene>
<dbReference type="InterPro" id="IPR050256">
    <property type="entry name" value="Glycosyltransferase_2"/>
</dbReference>
<dbReference type="CDD" id="cd04179">
    <property type="entry name" value="DPM_DPG-synthase_like"/>
    <property type="match status" value="1"/>
</dbReference>
<dbReference type="InterPro" id="IPR001173">
    <property type="entry name" value="Glyco_trans_2-like"/>
</dbReference>
<evidence type="ECO:0000256" key="1">
    <source>
        <dbReference type="ARBA" id="ARBA00006739"/>
    </source>
</evidence>
<accession>A0A8J4DI47</accession>
<dbReference type="Proteomes" id="UP000652013">
    <property type="component" value="Unassembled WGS sequence"/>
</dbReference>
<evidence type="ECO:0000313" key="3">
    <source>
        <dbReference type="EMBL" id="GIJ02411.1"/>
    </source>
</evidence>
<dbReference type="Pfam" id="PF00535">
    <property type="entry name" value="Glycos_transf_2"/>
    <property type="match status" value="1"/>
</dbReference>
<dbReference type="AlphaFoldDB" id="A0A8J4DI47"/>
<keyword evidence="4" id="KW-1185">Reference proteome</keyword>
<dbReference type="SUPFAM" id="SSF53448">
    <property type="entry name" value="Nucleotide-diphospho-sugar transferases"/>
    <property type="match status" value="1"/>
</dbReference>